<name>A0A290WYP1_9BURK</name>
<keyword evidence="4" id="KW-1185">Reference proteome</keyword>
<reference evidence="3 4" key="1">
    <citation type="submission" date="2017-09" db="EMBL/GenBank/DDBJ databases">
        <title>Complete genome sequence of Janthinobacterium svalbardensis PAMC 27463.</title>
        <authorList>
            <person name="Cho Y.-J."/>
            <person name="Cho A."/>
            <person name="Kim O.-S."/>
            <person name="Lee J.-I."/>
        </authorList>
    </citation>
    <scope>NUCLEOTIDE SEQUENCE [LARGE SCALE GENOMIC DNA]</scope>
    <source>
        <strain evidence="3 4">PAMC 27463</strain>
    </source>
</reference>
<evidence type="ECO:0000313" key="4">
    <source>
        <dbReference type="Proteomes" id="UP000218437"/>
    </source>
</evidence>
<protein>
    <submittedName>
        <fullName evidence="3">Iron dicitrate transport regulator FecR</fullName>
    </submittedName>
</protein>
<feature type="domain" description="FecR protein" evidence="1">
    <location>
        <begin position="124"/>
        <end position="214"/>
    </location>
</feature>
<evidence type="ECO:0000313" key="3">
    <source>
        <dbReference type="EMBL" id="ATD61997.1"/>
    </source>
</evidence>
<proteinExistence type="predicted"/>
<evidence type="ECO:0000259" key="1">
    <source>
        <dbReference type="Pfam" id="PF04773"/>
    </source>
</evidence>
<dbReference type="PIRSF" id="PIRSF018266">
    <property type="entry name" value="FecR"/>
    <property type="match status" value="1"/>
</dbReference>
<dbReference type="Proteomes" id="UP000218437">
    <property type="component" value="Chromosome"/>
</dbReference>
<dbReference type="KEGG" id="jsv:CNX70_18910"/>
<dbReference type="InterPro" id="IPR012373">
    <property type="entry name" value="Ferrdict_sens_TM"/>
</dbReference>
<accession>A0A290WYP1</accession>
<gene>
    <name evidence="3" type="ORF">CNX70_18910</name>
</gene>
<dbReference type="PANTHER" id="PTHR30273">
    <property type="entry name" value="PERIPLASMIC SIGNAL SENSOR AND SIGMA FACTOR ACTIVATOR FECR-RELATED"/>
    <property type="match status" value="1"/>
</dbReference>
<feature type="domain" description="FecR N-terminal" evidence="2">
    <location>
        <begin position="27"/>
        <end position="65"/>
    </location>
</feature>
<evidence type="ECO:0000259" key="2">
    <source>
        <dbReference type="Pfam" id="PF16220"/>
    </source>
</evidence>
<dbReference type="Pfam" id="PF16220">
    <property type="entry name" value="DUF4880"/>
    <property type="match status" value="1"/>
</dbReference>
<dbReference type="Pfam" id="PF04773">
    <property type="entry name" value="FecR"/>
    <property type="match status" value="1"/>
</dbReference>
<organism evidence="3 4">
    <name type="scientific">Janthinobacterium svalbardensis</name>
    <dbReference type="NCBI Taxonomy" id="368607"/>
    <lineage>
        <taxon>Bacteria</taxon>
        <taxon>Pseudomonadati</taxon>
        <taxon>Pseudomonadota</taxon>
        <taxon>Betaproteobacteria</taxon>
        <taxon>Burkholderiales</taxon>
        <taxon>Oxalobacteraceae</taxon>
        <taxon>Janthinobacterium</taxon>
    </lineage>
</organism>
<dbReference type="AlphaFoldDB" id="A0A290WYP1"/>
<dbReference type="Gene3D" id="2.60.120.1440">
    <property type="match status" value="1"/>
</dbReference>
<dbReference type="InterPro" id="IPR032623">
    <property type="entry name" value="FecR_N"/>
</dbReference>
<sequence>MPAAGGSLMFTASAPVSSPIPRKVLAAAAHWHVELQCGSADAAAVQAWRDASAEHERAWQLLQRLDGQLGAIPAALAIPALQAAQQRRRAAAKILAVLVAAGGGIALGQAGLQSGPWQALTASLRTAPGQRRHVTLADGGRLEMNTDSAVDVAYSATQRRIRLHQGEIMITTASDPRPFLVDTPHGVIRALGTRFGVRSDGDGSTVSVFEHAVEVRCTARPDAVRRLEAGQQLRFSDTGLAAVLAMPAHQDSWLRGMLVAADWPLQQLVRELARYRRGRLVCDAGVARRPVTGTYRLDDIDAVLESLCASHGLQVTYFTRYWATVAARST</sequence>
<dbReference type="PANTHER" id="PTHR30273:SF2">
    <property type="entry name" value="PROTEIN FECR"/>
    <property type="match status" value="1"/>
</dbReference>
<dbReference type="GO" id="GO:0016989">
    <property type="term" value="F:sigma factor antagonist activity"/>
    <property type="evidence" value="ECO:0007669"/>
    <property type="project" value="TreeGrafter"/>
</dbReference>
<dbReference type="EMBL" id="CP023422">
    <property type="protein sequence ID" value="ATD61997.1"/>
    <property type="molecule type" value="Genomic_DNA"/>
</dbReference>
<dbReference type="InterPro" id="IPR006860">
    <property type="entry name" value="FecR"/>
</dbReference>